<dbReference type="InterPro" id="IPR002110">
    <property type="entry name" value="Ankyrin_rpt"/>
</dbReference>
<comment type="caution">
    <text evidence="5">The sequence shown here is derived from an EMBL/GenBank/DDBJ whole genome shotgun (WGS) entry which is preliminary data.</text>
</comment>
<evidence type="ECO:0000256" key="2">
    <source>
        <dbReference type="ARBA" id="ARBA00023043"/>
    </source>
</evidence>
<dbReference type="SMART" id="SM00248">
    <property type="entry name" value="ANK"/>
    <property type="match status" value="10"/>
</dbReference>
<name>A0A1Q9E035_SYMMI</name>
<organism evidence="5 6">
    <name type="scientific">Symbiodinium microadriaticum</name>
    <name type="common">Dinoflagellate</name>
    <name type="synonym">Zooxanthella microadriatica</name>
    <dbReference type="NCBI Taxonomy" id="2951"/>
    <lineage>
        <taxon>Eukaryota</taxon>
        <taxon>Sar</taxon>
        <taxon>Alveolata</taxon>
        <taxon>Dinophyceae</taxon>
        <taxon>Suessiales</taxon>
        <taxon>Symbiodiniaceae</taxon>
        <taxon>Symbiodinium</taxon>
    </lineage>
</organism>
<dbReference type="PROSITE" id="PS51184">
    <property type="entry name" value="JMJC"/>
    <property type="match status" value="1"/>
</dbReference>
<dbReference type="Pfam" id="PF12796">
    <property type="entry name" value="Ank_2"/>
    <property type="match status" value="3"/>
</dbReference>
<dbReference type="PROSITE" id="PS50088">
    <property type="entry name" value="ANK_REPEAT"/>
    <property type="match status" value="5"/>
</dbReference>
<keyword evidence="2 3" id="KW-0040">ANK repeat</keyword>
<dbReference type="AlphaFoldDB" id="A0A1Q9E035"/>
<evidence type="ECO:0000313" key="5">
    <source>
        <dbReference type="EMBL" id="OLQ00788.1"/>
    </source>
</evidence>
<dbReference type="InterPro" id="IPR036770">
    <property type="entry name" value="Ankyrin_rpt-contain_sf"/>
</dbReference>
<keyword evidence="6" id="KW-1185">Reference proteome</keyword>
<gene>
    <name evidence="5" type="primary">ANKHD1</name>
    <name evidence="5" type="ORF">AK812_SmicGene16536</name>
</gene>
<feature type="repeat" description="ANK" evidence="3">
    <location>
        <begin position="193"/>
        <end position="218"/>
    </location>
</feature>
<dbReference type="InterPro" id="IPR051165">
    <property type="entry name" value="Multifunctional_ANK_Repeat"/>
</dbReference>
<sequence length="794" mass="86454">MFGGQDNRGFVELSTYSYRVPNTAPARRAAEDYKFVKTSSFILKEGSVSDAMSRATIYANNAGRVLSPTGMVQHPKTAAQQLLHVWLVSGEKLASLCEEQVTDVLSLKRHLQTVCGKSRFRQRLLHHGTPLADNVKLCSFITDIQLVLLPFVHLTRDQETSLQEALLDGQLKSVEDMLLLPADPDVSLGLRNRDNSWLRLAAYNGHEEIVRLLLEAGSVPYADALCTACSNGHVEIVSVLLGAGAGKDQVWAQGTPLTWAAAGDSGRHLEIVGMLLEARADLHKMDGALHTPLTSAVAFGYAELVHFLLAARADTSTLCSESQQTPLCIAAQEGCVECVRLLLEAGADIEGISARRTPLTSAVAAGEAEIVQKLIGDGASVDKVDDELYTPLTRALRGDDTHLVHLLLLGRADADMICPYTGKSPLCMASGTGRMEMVALLLLARADKDKGSAEGTPLTLAAGAGHLGVVRLLIMAGAQLDKAAVTSIREEERTKPGLYMSGAAQLCLASLRTFGWPSAANAYITGPGLEVSVPAHTDRQDVLIFQATGRKRWQAFAPPAVAKDPLRRGRDGDVLQNLGTPLIDVVLEPGDVLYVPLGFPHATSTVEFVSQEPSSHLTLNLDSVIWGLSWRLLWVTAVRWPWRRYASLQSPLPLGFASRGGDLSSEVPPEASRRARLWLTGDEETPLEEMPSKEDIDASLGMLVSHHGEIMRLQQNMYFDVLLDLSKLPPMEREAAHWAQLQEEMNLLRVRLGWEPVPPTLDGREKKRGLPYKATVADVMEFFSGALRLKDRIV</sequence>
<dbReference type="SUPFAM" id="SSF48403">
    <property type="entry name" value="Ankyrin repeat"/>
    <property type="match status" value="1"/>
</dbReference>
<protein>
    <submittedName>
        <fullName evidence="5">Ankyrin repeat and KH domain-containing protein 1</fullName>
    </submittedName>
</protein>
<dbReference type="EMBL" id="LSRX01000316">
    <property type="protein sequence ID" value="OLQ00788.1"/>
    <property type="molecule type" value="Genomic_DNA"/>
</dbReference>
<evidence type="ECO:0000256" key="1">
    <source>
        <dbReference type="ARBA" id="ARBA00022737"/>
    </source>
</evidence>
<feature type="repeat" description="ANK" evidence="3">
    <location>
        <begin position="354"/>
        <end position="386"/>
    </location>
</feature>
<dbReference type="Pfam" id="PF08007">
    <property type="entry name" value="JmjC_2"/>
    <property type="match status" value="1"/>
</dbReference>
<evidence type="ECO:0000259" key="4">
    <source>
        <dbReference type="PROSITE" id="PS51184"/>
    </source>
</evidence>
<dbReference type="PANTHER" id="PTHR24123:SF33">
    <property type="entry name" value="PROTEIN HOS4"/>
    <property type="match status" value="1"/>
</dbReference>
<feature type="repeat" description="ANK" evidence="3">
    <location>
        <begin position="421"/>
        <end position="453"/>
    </location>
</feature>
<dbReference type="PANTHER" id="PTHR24123">
    <property type="entry name" value="ANKYRIN REPEAT-CONTAINING"/>
    <property type="match status" value="1"/>
</dbReference>
<evidence type="ECO:0000313" key="6">
    <source>
        <dbReference type="Proteomes" id="UP000186817"/>
    </source>
</evidence>
<dbReference type="Proteomes" id="UP000186817">
    <property type="component" value="Unassembled WGS sequence"/>
</dbReference>
<dbReference type="Gene3D" id="2.60.120.650">
    <property type="entry name" value="Cupin"/>
    <property type="match status" value="1"/>
</dbReference>
<dbReference type="OrthoDB" id="3246549at2759"/>
<dbReference type="Gene3D" id="1.25.40.20">
    <property type="entry name" value="Ankyrin repeat-containing domain"/>
    <property type="match status" value="3"/>
</dbReference>
<proteinExistence type="predicted"/>
<feature type="domain" description="JmjC" evidence="4">
    <location>
        <begin position="495"/>
        <end position="638"/>
    </location>
</feature>
<feature type="repeat" description="ANK" evidence="3">
    <location>
        <begin position="322"/>
        <end position="354"/>
    </location>
</feature>
<feature type="repeat" description="ANK" evidence="3">
    <location>
        <begin position="453"/>
        <end position="485"/>
    </location>
</feature>
<accession>A0A1Q9E035</accession>
<dbReference type="InterPro" id="IPR003347">
    <property type="entry name" value="JmjC_dom"/>
</dbReference>
<evidence type="ECO:0000256" key="3">
    <source>
        <dbReference type="PROSITE-ProRule" id="PRU00023"/>
    </source>
</evidence>
<dbReference type="PROSITE" id="PS50297">
    <property type="entry name" value="ANK_REP_REGION"/>
    <property type="match status" value="4"/>
</dbReference>
<reference evidence="5 6" key="1">
    <citation type="submission" date="2016-02" db="EMBL/GenBank/DDBJ databases">
        <title>Genome analysis of coral dinoflagellate symbionts highlights evolutionary adaptations to a symbiotic lifestyle.</title>
        <authorList>
            <person name="Aranda M."/>
            <person name="Li Y."/>
            <person name="Liew Y.J."/>
            <person name="Baumgarten S."/>
            <person name="Simakov O."/>
            <person name="Wilson M."/>
            <person name="Piel J."/>
            <person name="Ashoor H."/>
            <person name="Bougouffa S."/>
            <person name="Bajic V.B."/>
            <person name="Ryu T."/>
            <person name="Ravasi T."/>
            <person name="Bayer T."/>
            <person name="Micklem G."/>
            <person name="Kim H."/>
            <person name="Bhak J."/>
            <person name="Lajeunesse T.C."/>
            <person name="Voolstra C.R."/>
        </authorList>
    </citation>
    <scope>NUCLEOTIDE SEQUENCE [LARGE SCALE GENOMIC DNA]</scope>
    <source>
        <strain evidence="5 6">CCMP2467</strain>
    </source>
</reference>
<dbReference type="SUPFAM" id="SSF51197">
    <property type="entry name" value="Clavaminate synthase-like"/>
    <property type="match status" value="1"/>
</dbReference>
<keyword evidence="1" id="KW-0677">Repeat</keyword>